<proteinExistence type="inferred from homology"/>
<dbReference type="STRING" id="1524460.IX84_03665"/>
<keyword evidence="11" id="KW-1185">Reference proteome</keyword>
<keyword evidence="8" id="KW-0378">Hydrolase</keyword>
<dbReference type="InterPro" id="IPR035097">
    <property type="entry name" value="M29_N-terminal"/>
</dbReference>
<evidence type="ECO:0000256" key="3">
    <source>
        <dbReference type="ARBA" id="ARBA00001947"/>
    </source>
</evidence>
<dbReference type="PANTHER" id="PTHR34448">
    <property type="entry name" value="AMINOPEPTIDASE"/>
    <property type="match status" value="1"/>
</dbReference>
<dbReference type="SUPFAM" id="SSF144052">
    <property type="entry name" value="Thermophilic metalloprotease-like"/>
    <property type="match status" value="1"/>
</dbReference>
<reference evidence="10 11" key="1">
    <citation type="journal article" date="2014" name="Int. J. Syst. Evol. Microbiol.">
        <title>Phaeodactylibacter xiamenensis gen. nov., sp. nov., a member of the family Saprospiraceae isolated from the marine alga Phaeodactylum tricornutum.</title>
        <authorList>
            <person name="Chen Z.Jr."/>
            <person name="Lei X."/>
            <person name="Lai Q."/>
            <person name="Li Y."/>
            <person name="Zhang B."/>
            <person name="Zhang J."/>
            <person name="Zhang H."/>
            <person name="Yang L."/>
            <person name="Zheng W."/>
            <person name="Tian Y."/>
            <person name="Yu Z."/>
            <person name="Xu H.Jr."/>
            <person name="Zheng T."/>
        </authorList>
    </citation>
    <scope>NUCLEOTIDE SEQUENCE [LARGE SCALE GENOMIC DNA]</scope>
    <source>
        <strain evidence="10 11">KD52</strain>
    </source>
</reference>
<comment type="cofactor">
    <cofactor evidence="3">
        <name>Zn(2+)</name>
        <dbReference type="ChEBI" id="CHEBI:29105"/>
    </cofactor>
</comment>
<keyword evidence="9" id="KW-0482">Metalloprotease</keyword>
<evidence type="ECO:0000256" key="7">
    <source>
        <dbReference type="ARBA" id="ARBA00022723"/>
    </source>
</evidence>
<dbReference type="Gene3D" id="3.40.1830.10">
    <property type="entry name" value="Thermophilic metalloprotease (M29)"/>
    <property type="match status" value="1"/>
</dbReference>
<dbReference type="GO" id="GO:0004177">
    <property type="term" value="F:aminopeptidase activity"/>
    <property type="evidence" value="ECO:0007669"/>
    <property type="project" value="UniProtKB-KW"/>
</dbReference>
<evidence type="ECO:0000256" key="1">
    <source>
        <dbReference type="ARBA" id="ARBA00001941"/>
    </source>
</evidence>
<accession>A0A098SA66</accession>
<evidence type="ECO:0000256" key="6">
    <source>
        <dbReference type="ARBA" id="ARBA00022670"/>
    </source>
</evidence>
<organism evidence="10 11">
    <name type="scientific">Phaeodactylibacter xiamenensis</name>
    <dbReference type="NCBI Taxonomy" id="1524460"/>
    <lineage>
        <taxon>Bacteria</taxon>
        <taxon>Pseudomonadati</taxon>
        <taxon>Bacteroidota</taxon>
        <taxon>Saprospiria</taxon>
        <taxon>Saprospirales</taxon>
        <taxon>Haliscomenobacteraceae</taxon>
        <taxon>Phaeodactylibacter</taxon>
    </lineage>
</organism>
<dbReference type="Pfam" id="PF02073">
    <property type="entry name" value="Peptidase_M29"/>
    <property type="match status" value="1"/>
</dbReference>
<dbReference type="Proteomes" id="UP000029736">
    <property type="component" value="Unassembled WGS sequence"/>
</dbReference>
<keyword evidence="7" id="KW-0479">Metal-binding</keyword>
<keyword evidence="6" id="KW-0645">Protease</keyword>
<evidence type="ECO:0000313" key="11">
    <source>
        <dbReference type="Proteomes" id="UP000029736"/>
    </source>
</evidence>
<evidence type="ECO:0000256" key="4">
    <source>
        <dbReference type="ARBA" id="ARBA00008236"/>
    </source>
</evidence>
<dbReference type="GO" id="GO:0046872">
    <property type="term" value="F:metal ion binding"/>
    <property type="evidence" value="ECO:0007669"/>
    <property type="project" value="UniProtKB-KW"/>
</dbReference>
<protein>
    <submittedName>
        <fullName evidence="10">Peptidase M29</fullName>
    </submittedName>
</protein>
<dbReference type="GO" id="GO:0006508">
    <property type="term" value="P:proteolysis"/>
    <property type="evidence" value="ECO:0007669"/>
    <property type="project" value="UniProtKB-KW"/>
</dbReference>
<dbReference type="InterPro" id="IPR052170">
    <property type="entry name" value="M29_Exopeptidase"/>
</dbReference>
<evidence type="ECO:0000256" key="5">
    <source>
        <dbReference type="ARBA" id="ARBA00022438"/>
    </source>
</evidence>
<name>A0A098SA66_9BACT</name>
<keyword evidence="5" id="KW-0031">Aminopeptidase</keyword>
<evidence type="ECO:0000313" key="10">
    <source>
        <dbReference type="EMBL" id="KGE89419.1"/>
    </source>
</evidence>
<evidence type="ECO:0000256" key="9">
    <source>
        <dbReference type="ARBA" id="ARBA00023049"/>
    </source>
</evidence>
<dbReference type="GO" id="GO:0008237">
    <property type="term" value="F:metallopeptidase activity"/>
    <property type="evidence" value="ECO:0007669"/>
    <property type="project" value="UniProtKB-KW"/>
</dbReference>
<sequence>MENILQKYAHLLVHYCLSTKPGDKMYLRSTTLAEPLVREVYREAVRAGAVVETDLSFREQSRILLEEGGEDQLQYISPLYQKAMEEFDTYLYIIAPYNLREDQNVNPDKRKIRQEAHAPVMKKYFERTATLDMRRSLCQYPTLANAQEAGMSLEEYEKFVFTACRLYDEDPIQSWTEVREQQQQIVDLLNDREEVYYKGDGVDIRFKIDKTRRWINSDGRTNMPSGEVYTSPLEDSVNGVIRFSYPALYMGHEVEGVTLYVKDGYVEKWEATRGKDFLDQIFQIEGARRFGEAAIGTNYRIQQMTKNILFDEKIGGTVHMAIGQSYLQAGGKNQSTVHWDMITDMTKEGEIYADGEKIYEKGKFLFL</sequence>
<dbReference type="PANTHER" id="PTHR34448:SF1">
    <property type="entry name" value="BLL6088 PROTEIN"/>
    <property type="match status" value="1"/>
</dbReference>
<dbReference type="RefSeq" id="WP_044216564.1">
    <property type="nucleotide sequence ID" value="NZ_JBKAGJ010000019.1"/>
</dbReference>
<comment type="cofactor">
    <cofactor evidence="2">
        <name>Mg(2+)</name>
        <dbReference type="ChEBI" id="CHEBI:18420"/>
    </cofactor>
</comment>
<dbReference type="EMBL" id="JPOS01000010">
    <property type="protein sequence ID" value="KGE89419.1"/>
    <property type="molecule type" value="Genomic_DNA"/>
</dbReference>
<evidence type="ECO:0000256" key="2">
    <source>
        <dbReference type="ARBA" id="ARBA00001946"/>
    </source>
</evidence>
<gene>
    <name evidence="10" type="ORF">IX84_03665</name>
</gene>
<comment type="caution">
    <text evidence="10">The sequence shown here is derived from an EMBL/GenBank/DDBJ whole genome shotgun (WGS) entry which is preliminary data.</text>
</comment>
<dbReference type="InterPro" id="IPR000787">
    <property type="entry name" value="Peptidase_M29"/>
</dbReference>
<dbReference type="AlphaFoldDB" id="A0A098SA66"/>
<comment type="cofactor">
    <cofactor evidence="1">
        <name>Co(2+)</name>
        <dbReference type="ChEBI" id="CHEBI:48828"/>
    </cofactor>
</comment>
<evidence type="ECO:0000256" key="8">
    <source>
        <dbReference type="ARBA" id="ARBA00022801"/>
    </source>
</evidence>
<dbReference type="OrthoDB" id="9803993at2"/>
<comment type="similarity">
    <text evidence="4">Belongs to the peptidase M29 family.</text>
</comment>